<feature type="region of interest" description="Disordered" evidence="1">
    <location>
        <begin position="78"/>
        <end position="151"/>
    </location>
</feature>
<gene>
    <name evidence="2" type="ORF">AWZ03_008372</name>
</gene>
<dbReference type="KEGG" id="dnv:108649741"/>
<sequence length="191" mass="20856">MPPTPKGTSPASRKRYCGLGNHLLRPPHKTITNERVLSFAKHINPELRRTTLICGSCLDTLLKIYKVKLKHAVQLRKTKNRSAGTTNSISDVSSSQQQTQSSSVVSAYSSTSDPSSITSTSNKEVSSSTNTKRKRVEQPSSSSDDDGESMLSLNAVNGTRLPNIQPIPKRRQFVHLNKDVMDIYLSGTTGG</sequence>
<dbReference type="EMBL" id="LSRL02000083">
    <property type="protein sequence ID" value="TDG45217.1"/>
    <property type="molecule type" value="Genomic_DNA"/>
</dbReference>
<dbReference type="AlphaFoldDB" id="A0A484B8K6"/>
<dbReference type="OrthoDB" id="8031641at2759"/>
<reference evidence="2 3" key="1">
    <citation type="journal article" date="2019" name="J. Hered.">
        <title>An Improved Genome Assembly for Drosophila navojoa, the Basal Species in the mojavensis Cluster.</title>
        <authorList>
            <person name="Vanderlinde T."/>
            <person name="Dupim E.G."/>
            <person name="Nazario-Yepiz N.O."/>
            <person name="Carvalho A.B."/>
        </authorList>
    </citation>
    <scope>NUCLEOTIDE SEQUENCE [LARGE SCALE GENOMIC DNA]</scope>
    <source>
        <strain evidence="2">Navoj_Jal97</strain>
        <tissue evidence="2">Whole organism</tissue>
    </source>
</reference>
<protein>
    <submittedName>
        <fullName evidence="2">Uncharacterized protein</fullName>
    </submittedName>
</protein>
<name>A0A484B8K6_DRONA</name>
<dbReference type="OMA" id="KDVMDIY"/>
<evidence type="ECO:0000313" key="2">
    <source>
        <dbReference type="EMBL" id="TDG45217.1"/>
    </source>
</evidence>
<proteinExistence type="predicted"/>
<keyword evidence="3" id="KW-1185">Reference proteome</keyword>
<feature type="compositionally biased region" description="Low complexity" evidence="1">
    <location>
        <begin position="88"/>
        <end position="121"/>
    </location>
</feature>
<evidence type="ECO:0000313" key="3">
    <source>
        <dbReference type="Proteomes" id="UP000295192"/>
    </source>
</evidence>
<organism evidence="2 3">
    <name type="scientific">Drosophila navojoa</name>
    <name type="common">Fruit fly</name>
    <dbReference type="NCBI Taxonomy" id="7232"/>
    <lineage>
        <taxon>Eukaryota</taxon>
        <taxon>Metazoa</taxon>
        <taxon>Ecdysozoa</taxon>
        <taxon>Arthropoda</taxon>
        <taxon>Hexapoda</taxon>
        <taxon>Insecta</taxon>
        <taxon>Pterygota</taxon>
        <taxon>Neoptera</taxon>
        <taxon>Endopterygota</taxon>
        <taxon>Diptera</taxon>
        <taxon>Brachycera</taxon>
        <taxon>Muscomorpha</taxon>
        <taxon>Ephydroidea</taxon>
        <taxon>Drosophilidae</taxon>
        <taxon>Drosophila</taxon>
    </lineage>
</organism>
<comment type="caution">
    <text evidence="2">The sequence shown here is derived from an EMBL/GenBank/DDBJ whole genome shotgun (WGS) entry which is preliminary data.</text>
</comment>
<evidence type="ECO:0000256" key="1">
    <source>
        <dbReference type="SAM" id="MobiDB-lite"/>
    </source>
</evidence>
<dbReference type="Proteomes" id="UP000295192">
    <property type="component" value="Unassembled WGS sequence"/>
</dbReference>
<accession>A0A484B8K6</accession>